<name>A0A841ECE4_9ACTN</name>
<evidence type="ECO:0000313" key="3">
    <source>
        <dbReference type="EMBL" id="MBB5998668.1"/>
    </source>
</evidence>
<organism evidence="3 4">
    <name type="scientific">Streptomonospora salina</name>
    <dbReference type="NCBI Taxonomy" id="104205"/>
    <lineage>
        <taxon>Bacteria</taxon>
        <taxon>Bacillati</taxon>
        <taxon>Actinomycetota</taxon>
        <taxon>Actinomycetes</taxon>
        <taxon>Streptosporangiales</taxon>
        <taxon>Nocardiopsidaceae</taxon>
        <taxon>Streptomonospora</taxon>
    </lineage>
</organism>
<dbReference type="Proteomes" id="UP000578077">
    <property type="component" value="Unassembled WGS sequence"/>
</dbReference>
<accession>A0A841ECE4</accession>
<keyword evidence="2" id="KW-1133">Transmembrane helix</keyword>
<feature type="transmembrane region" description="Helical" evidence="2">
    <location>
        <begin position="204"/>
        <end position="221"/>
    </location>
</feature>
<gene>
    <name evidence="3" type="ORF">HNR25_002419</name>
</gene>
<sequence>MSPDPPPTAPSRVRPLPARPWIGPLALVTAVFLLHALPPYVGLDPGEARNAVPESAPPYYYPVLVAHIFLGAVALVTACLQVWPRLRVRLPAVHRWSGRIYVLAALPTGIAVLAITPYVQMGPNQQVGNAVAAALWIASTVFGYRAARRRDFTRHREWMVRSFALAFSIVANRIWLMLSMAVFAPEVLTGGRPDLEALRQAVGVSAWMSWVVNLIVAELWLGRIRDRQARAGAAAAAPRRERAGAVSAPAGEGRSSHA</sequence>
<keyword evidence="2" id="KW-0472">Membrane</keyword>
<feature type="transmembrane region" description="Helical" evidence="2">
    <location>
        <begin position="158"/>
        <end position="184"/>
    </location>
</feature>
<reference evidence="3 4" key="1">
    <citation type="submission" date="2020-08" db="EMBL/GenBank/DDBJ databases">
        <title>Sequencing the genomes of 1000 actinobacteria strains.</title>
        <authorList>
            <person name="Klenk H.-P."/>
        </authorList>
    </citation>
    <scope>NUCLEOTIDE SEQUENCE [LARGE SCALE GENOMIC DNA]</scope>
    <source>
        <strain evidence="3 4">DSM 44593</strain>
    </source>
</reference>
<keyword evidence="4" id="KW-1185">Reference proteome</keyword>
<dbReference type="Pfam" id="PF10067">
    <property type="entry name" value="DUF2306"/>
    <property type="match status" value="1"/>
</dbReference>
<evidence type="ECO:0000256" key="1">
    <source>
        <dbReference type="SAM" id="MobiDB-lite"/>
    </source>
</evidence>
<dbReference type="InterPro" id="IPR018750">
    <property type="entry name" value="DUF2306_membrane"/>
</dbReference>
<dbReference type="AlphaFoldDB" id="A0A841ECE4"/>
<feature type="transmembrane region" description="Helical" evidence="2">
    <location>
        <begin position="21"/>
        <end position="40"/>
    </location>
</feature>
<proteinExistence type="predicted"/>
<dbReference type="EMBL" id="JACHLY010000001">
    <property type="protein sequence ID" value="MBB5998668.1"/>
    <property type="molecule type" value="Genomic_DNA"/>
</dbReference>
<feature type="transmembrane region" description="Helical" evidence="2">
    <location>
        <begin position="60"/>
        <end position="80"/>
    </location>
</feature>
<keyword evidence="2" id="KW-0812">Transmembrane</keyword>
<dbReference type="RefSeq" id="WP_184635073.1">
    <property type="nucleotide sequence ID" value="NZ_BAABKT010000041.1"/>
</dbReference>
<feature type="region of interest" description="Disordered" evidence="1">
    <location>
        <begin position="233"/>
        <end position="258"/>
    </location>
</feature>
<evidence type="ECO:0000256" key="2">
    <source>
        <dbReference type="SAM" id="Phobius"/>
    </source>
</evidence>
<evidence type="ECO:0000313" key="4">
    <source>
        <dbReference type="Proteomes" id="UP000578077"/>
    </source>
</evidence>
<protein>
    <submittedName>
        <fullName evidence="3">Uncharacterized membrane protein YozB (DUF420 family)</fullName>
    </submittedName>
</protein>
<feature type="transmembrane region" description="Helical" evidence="2">
    <location>
        <begin position="127"/>
        <end position="146"/>
    </location>
</feature>
<feature type="transmembrane region" description="Helical" evidence="2">
    <location>
        <begin position="100"/>
        <end position="121"/>
    </location>
</feature>
<comment type="caution">
    <text evidence="3">The sequence shown here is derived from an EMBL/GenBank/DDBJ whole genome shotgun (WGS) entry which is preliminary data.</text>
</comment>